<accession>A0A0E9P9B3</accession>
<name>A0A0E9P9B3_ANGAN</name>
<reference evidence="1" key="2">
    <citation type="journal article" date="2015" name="Fish Shellfish Immunol.">
        <title>Early steps in the European eel (Anguilla anguilla)-Vibrio vulnificus interaction in the gills: Role of the RtxA13 toxin.</title>
        <authorList>
            <person name="Callol A."/>
            <person name="Pajuelo D."/>
            <person name="Ebbesson L."/>
            <person name="Teles M."/>
            <person name="MacKenzie S."/>
            <person name="Amaro C."/>
        </authorList>
    </citation>
    <scope>NUCLEOTIDE SEQUENCE</scope>
</reference>
<dbReference type="AlphaFoldDB" id="A0A0E9P9B3"/>
<dbReference type="EMBL" id="GBXM01108149">
    <property type="protein sequence ID" value="JAH00428.1"/>
    <property type="molecule type" value="Transcribed_RNA"/>
</dbReference>
<protein>
    <submittedName>
        <fullName evidence="1">Uncharacterized protein</fullName>
    </submittedName>
</protein>
<evidence type="ECO:0000313" key="1">
    <source>
        <dbReference type="EMBL" id="JAH00428.1"/>
    </source>
</evidence>
<proteinExistence type="predicted"/>
<organism evidence="1">
    <name type="scientific">Anguilla anguilla</name>
    <name type="common">European freshwater eel</name>
    <name type="synonym">Muraena anguilla</name>
    <dbReference type="NCBI Taxonomy" id="7936"/>
    <lineage>
        <taxon>Eukaryota</taxon>
        <taxon>Metazoa</taxon>
        <taxon>Chordata</taxon>
        <taxon>Craniata</taxon>
        <taxon>Vertebrata</taxon>
        <taxon>Euteleostomi</taxon>
        <taxon>Actinopterygii</taxon>
        <taxon>Neopterygii</taxon>
        <taxon>Teleostei</taxon>
        <taxon>Anguilliformes</taxon>
        <taxon>Anguillidae</taxon>
        <taxon>Anguilla</taxon>
    </lineage>
</organism>
<reference evidence="1" key="1">
    <citation type="submission" date="2014-11" db="EMBL/GenBank/DDBJ databases">
        <authorList>
            <person name="Amaro Gonzalez C."/>
        </authorList>
    </citation>
    <scope>NUCLEOTIDE SEQUENCE</scope>
</reference>
<sequence>MTSLKNHHVDPCLKFTGHQSHIPGFRNTFPCF</sequence>